<protein>
    <submittedName>
        <fullName evidence="3">Lytic transglycosylase domain-containing protein</fullName>
        <ecNumber evidence="3">4.2.2.n1</ecNumber>
    </submittedName>
</protein>
<comment type="caution">
    <text evidence="3">The sequence shown here is derived from an EMBL/GenBank/DDBJ whole genome shotgun (WGS) entry which is preliminary data.</text>
</comment>
<dbReference type="PANTHER" id="PTHR37423">
    <property type="entry name" value="SOLUBLE LYTIC MUREIN TRANSGLYCOSYLASE-RELATED"/>
    <property type="match status" value="1"/>
</dbReference>
<evidence type="ECO:0000313" key="3">
    <source>
        <dbReference type="EMBL" id="MDI9259347.1"/>
    </source>
</evidence>
<dbReference type="RefSeq" id="WP_283202908.1">
    <property type="nucleotide sequence ID" value="NZ_JASGCB010000004.1"/>
</dbReference>
<comment type="similarity">
    <text evidence="1">Belongs to the transglycosylase Slt family.</text>
</comment>
<evidence type="ECO:0000259" key="2">
    <source>
        <dbReference type="Pfam" id="PF01464"/>
    </source>
</evidence>
<dbReference type="Pfam" id="PF01464">
    <property type="entry name" value="SLT"/>
    <property type="match status" value="1"/>
</dbReference>
<dbReference type="CDD" id="cd00254">
    <property type="entry name" value="LT-like"/>
    <property type="match status" value="1"/>
</dbReference>
<dbReference type="InterPro" id="IPR008258">
    <property type="entry name" value="Transglycosylase_SLT_dom_1"/>
</dbReference>
<reference evidence="3 4" key="1">
    <citation type="submission" date="2023-04" db="EMBL/GenBank/DDBJ databases">
        <title>A. sendaiensis sub sp. chiapanensis a novel subspecie with specific adaptation in bacterial cell wall isolated from an active volcano.</title>
        <authorList>
            <person name="Alvarez Gutierrez P.E."/>
            <person name="Ortiz Cortes L.Y."/>
        </authorList>
    </citation>
    <scope>NUCLEOTIDE SEQUENCE [LARGE SCALE GENOMIC DNA]</scope>
    <source>
        <strain evidence="3 4">PA2</strain>
    </source>
</reference>
<dbReference type="Gene3D" id="1.10.530.10">
    <property type="match status" value="1"/>
</dbReference>
<proteinExistence type="inferred from homology"/>
<name>A0ABT6XW76_ALISE</name>
<dbReference type="InterPro" id="IPR000189">
    <property type="entry name" value="Transglyc_AS"/>
</dbReference>
<accession>A0ABT6XW76</accession>
<dbReference type="InterPro" id="IPR023346">
    <property type="entry name" value="Lysozyme-like_dom_sf"/>
</dbReference>
<evidence type="ECO:0000313" key="4">
    <source>
        <dbReference type="Proteomes" id="UP001529245"/>
    </source>
</evidence>
<dbReference type="SUPFAM" id="SSF53955">
    <property type="entry name" value="Lysozyme-like"/>
    <property type="match status" value="1"/>
</dbReference>
<keyword evidence="4" id="KW-1185">Reference proteome</keyword>
<sequence>MSGDLVVWPMSASGVAFASTPSPGPSNPPDAEQSFAETLALYAEALEVGSPNGATAQAARPAAAAATNAPPAGEAWPSFAMALSPAPAELAENASLEALIRQAANRYGLPEALLQAVIEQESGGNPNATSPAGAMGLMQLMPATAAAYGATEPYDPRENVDAGAHYLADLLARYGGNVALALAAYNAGPGAVDAYGGVPPYPETEAYVRNVLARAGL</sequence>
<gene>
    <name evidence="3" type="ORF">QID03_04035</name>
</gene>
<dbReference type="EC" id="4.2.2.n1" evidence="3"/>
<dbReference type="Proteomes" id="UP001529245">
    <property type="component" value="Unassembled WGS sequence"/>
</dbReference>
<evidence type="ECO:0000256" key="1">
    <source>
        <dbReference type="ARBA" id="ARBA00007734"/>
    </source>
</evidence>
<dbReference type="PANTHER" id="PTHR37423:SF2">
    <property type="entry name" value="MEMBRANE-BOUND LYTIC MUREIN TRANSGLYCOSYLASE C"/>
    <property type="match status" value="1"/>
</dbReference>
<dbReference type="GO" id="GO:0016829">
    <property type="term" value="F:lyase activity"/>
    <property type="evidence" value="ECO:0007669"/>
    <property type="project" value="UniProtKB-KW"/>
</dbReference>
<dbReference type="EMBL" id="JASGCB010000004">
    <property type="protein sequence ID" value="MDI9259347.1"/>
    <property type="molecule type" value="Genomic_DNA"/>
</dbReference>
<organism evidence="3 4">
    <name type="scientific">Alicyclobacillus sendaiensis PA2</name>
    <dbReference type="NCBI Taxonomy" id="3029425"/>
    <lineage>
        <taxon>Bacteria</taxon>
        <taxon>Bacillati</taxon>
        <taxon>Bacillota</taxon>
        <taxon>Bacilli</taxon>
        <taxon>Bacillales</taxon>
        <taxon>Alicyclobacillaceae</taxon>
        <taxon>Alicyclobacillus</taxon>
    </lineage>
</organism>
<dbReference type="PROSITE" id="PS00922">
    <property type="entry name" value="TRANSGLYCOSYLASE"/>
    <property type="match status" value="1"/>
</dbReference>
<feature type="domain" description="Transglycosylase SLT" evidence="2">
    <location>
        <begin position="99"/>
        <end position="195"/>
    </location>
</feature>
<keyword evidence="3" id="KW-0456">Lyase</keyword>